<evidence type="ECO:0000256" key="1">
    <source>
        <dbReference type="ARBA" id="ARBA00023268"/>
    </source>
</evidence>
<evidence type="ECO:0000313" key="3">
    <source>
        <dbReference type="EMBL" id="GKT37779.1"/>
    </source>
</evidence>
<proteinExistence type="predicted"/>
<evidence type="ECO:0000259" key="2">
    <source>
        <dbReference type="Pfam" id="PF17919"/>
    </source>
</evidence>
<dbReference type="EMBL" id="BQXS01005204">
    <property type="protein sequence ID" value="GKT37779.1"/>
    <property type="molecule type" value="Genomic_DNA"/>
</dbReference>
<dbReference type="PANTHER" id="PTHR37984:SF5">
    <property type="entry name" value="PROTEIN NYNRIN-LIKE"/>
    <property type="match status" value="1"/>
</dbReference>
<dbReference type="PANTHER" id="PTHR37984">
    <property type="entry name" value="PROTEIN CBG26694"/>
    <property type="match status" value="1"/>
</dbReference>
<keyword evidence="4" id="KW-1185">Reference proteome</keyword>
<dbReference type="Proteomes" id="UP001057375">
    <property type="component" value="Unassembled WGS sequence"/>
</dbReference>
<sequence length="91" mass="10213">MSKEWEWSEEQQQSFEKVVHELSSGRELVPLEDEAALILYTDASSVGVGAVLMQRDKSGKERPILFVSKKLSPVQSRWTTGEQEAYGVITA</sequence>
<dbReference type="Pfam" id="PF17919">
    <property type="entry name" value="RT_RNaseH_2"/>
    <property type="match status" value="1"/>
</dbReference>
<accession>A0ABQ5L263</accession>
<dbReference type="InterPro" id="IPR050951">
    <property type="entry name" value="Retrovirus_Pol_polyprotein"/>
</dbReference>
<comment type="caution">
    <text evidence="3">The sequence shown here is derived from an EMBL/GenBank/DDBJ whole genome shotgun (WGS) entry which is preliminary data.</text>
</comment>
<organism evidence="3 4">
    <name type="scientific">Aduncisulcus paluster</name>
    <dbReference type="NCBI Taxonomy" id="2918883"/>
    <lineage>
        <taxon>Eukaryota</taxon>
        <taxon>Metamonada</taxon>
        <taxon>Carpediemonas-like organisms</taxon>
        <taxon>Aduncisulcus</taxon>
    </lineage>
</organism>
<keyword evidence="1" id="KW-0511">Multifunctional enzyme</keyword>
<protein>
    <submittedName>
        <fullName evidence="3">Retrovirus-related Pol polyprotein from transposon 17.6</fullName>
    </submittedName>
</protein>
<dbReference type="InterPro" id="IPR041577">
    <property type="entry name" value="RT_RNaseH_2"/>
</dbReference>
<feature type="non-terminal residue" evidence="3">
    <location>
        <position position="91"/>
    </location>
</feature>
<dbReference type="Gene3D" id="3.10.20.370">
    <property type="match status" value="1"/>
</dbReference>
<dbReference type="InterPro" id="IPR043502">
    <property type="entry name" value="DNA/RNA_pol_sf"/>
</dbReference>
<feature type="domain" description="Reverse transcriptase/retrotransposon-derived protein RNase H-like" evidence="2">
    <location>
        <begin position="7"/>
        <end position="91"/>
    </location>
</feature>
<dbReference type="SUPFAM" id="SSF56672">
    <property type="entry name" value="DNA/RNA polymerases"/>
    <property type="match status" value="1"/>
</dbReference>
<name>A0ABQ5L263_9EUKA</name>
<evidence type="ECO:0000313" key="4">
    <source>
        <dbReference type="Proteomes" id="UP001057375"/>
    </source>
</evidence>
<gene>
    <name evidence="3" type="ORF">ADUPG1_003717</name>
</gene>
<reference evidence="3" key="1">
    <citation type="submission" date="2022-03" db="EMBL/GenBank/DDBJ databases">
        <title>Draft genome sequence of Aduncisulcus paluster, a free-living microaerophilic Fornicata.</title>
        <authorList>
            <person name="Yuyama I."/>
            <person name="Kume K."/>
            <person name="Tamura T."/>
            <person name="Inagaki Y."/>
            <person name="Hashimoto T."/>
        </authorList>
    </citation>
    <scope>NUCLEOTIDE SEQUENCE</scope>
    <source>
        <strain evidence="3">NY0171</strain>
    </source>
</reference>